<protein>
    <submittedName>
        <fullName evidence="1">Uncharacterized protein</fullName>
    </submittedName>
</protein>
<gene>
    <name evidence="1" type="ORF">CGZ54_28265</name>
</gene>
<evidence type="ECO:0000313" key="2">
    <source>
        <dbReference type="Proteomes" id="UP000231328"/>
    </source>
</evidence>
<accession>A0AAP8GG59</accession>
<feature type="non-terminal residue" evidence="1">
    <location>
        <position position="151"/>
    </location>
</feature>
<evidence type="ECO:0000313" key="1">
    <source>
        <dbReference type="EMBL" id="PJG36462.1"/>
    </source>
</evidence>
<sequence>MLAQIVLPLITPSAEDTTFKGMTYQSAKIFIVQKVIQHFKNESKKDKNDTNYRPVLNQYYGELLFLLNSEPNNQNTKELKRLEDIAKVIETSTLERLIDKGKATYQDINNYRNIVELTETHRTASFVEKFANFFKMLWLRLKAMKHYKALN</sequence>
<proteinExistence type="predicted"/>
<name>A0AAP8GG59_9ENTR</name>
<organism evidence="1 2">
    <name type="scientific">Enterobacter hormaechei</name>
    <dbReference type="NCBI Taxonomy" id="158836"/>
    <lineage>
        <taxon>Bacteria</taxon>
        <taxon>Pseudomonadati</taxon>
        <taxon>Pseudomonadota</taxon>
        <taxon>Gammaproteobacteria</taxon>
        <taxon>Enterobacterales</taxon>
        <taxon>Enterobacteriaceae</taxon>
        <taxon>Enterobacter</taxon>
        <taxon>Enterobacter cloacae complex</taxon>
    </lineage>
</organism>
<comment type="caution">
    <text evidence="1">The sequence shown here is derived from an EMBL/GenBank/DDBJ whole genome shotgun (WGS) entry which is preliminary data.</text>
</comment>
<dbReference type="Proteomes" id="UP000231328">
    <property type="component" value="Unassembled WGS sequence"/>
</dbReference>
<dbReference type="AlphaFoldDB" id="A0AAP8GG59"/>
<dbReference type="EMBL" id="NMVR01000222">
    <property type="protein sequence ID" value="PJG36462.1"/>
    <property type="molecule type" value="Genomic_DNA"/>
</dbReference>
<reference evidence="1 2" key="1">
    <citation type="submission" date="2017-07" db="EMBL/GenBank/DDBJ databases">
        <title>Draft genome sequence of Enterobacter cloacae ST128, a clinical strain coproducing KPC-2 and NDM-1 carbapenemases.</title>
        <authorList>
            <person name="Li X."/>
        </authorList>
    </citation>
    <scope>NUCLEOTIDE SEQUENCE [LARGE SCALE GENOMIC DNA]</scope>
    <source>
        <strain evidence="1 2">HBY</strain>
    </source>
</reference>